<dbReference type="Pfam" id="PF02643">
    <property type="entry name" value="DUF192"/>
    <property type="match status" value="1"/>
</dbReference>
<proteinExistence type="predicted"/>
<evidence type="ECO:0008006" key="4">
    <source>
        <dbReference type="Google" id="ProtNLM"/>
    </source>
</evidence>
<dbReference type="RefSeq" id="WP_235814786.1">
    <property type="nucleotide sequence ID" value="NZ_CXWA01000011.1"/>
</dbReference>
<feature type="signal peptide" evidence="1">
    <location>
        <begin position="1"/>
        <end position="24"/>
    </location>
</feature>
<dbReference type="PANTHER" id="PTHR37953">
    <property type="entry name" value="UPF0127 PROTEIN MJ1496"/>
    <property type="match status" value="1"/>
</dbReference>
<organism evidence="2 3">
    <name type="scientific">Roseibium album</name>
    <dbReference type="NCBI Taxonomy" id="311410"/>
    <lineage>
        <taxon>Bacteria</taxon>
        <taxon>Pseudomonadati</taxon>
        <taxon>Pseudomonadota</taxon>
        <taxon>Alphaproteobacteria</taxon>
        <taxon>Hyphomicrobiales</taxon>
        <taxon>Stappiaceae</taxon>
        <taxon>Roseibium</taxon>
    </lineage>
</organism>
<name>A0A0M7AVT3_9HYPH</name>
<dbReference type="Proteomes" id="UP000049983">
    <property type="component" value="Unassembled WGS sequence"/>
</dbReference>
<evidence type="ECO:0000313" key="3">
    <source>
        <dbReference type="Proteomes" id="UP000049983"/>
    </source>
</evidence>
<keyword evidence="1" id="KW-0732">Signal</keyword>
<protein>
    <recommendedName>
        <fullName evidence="4">DUF192 domain-containing protein</fullName>
    </recommendedName>
</protein>
<sequence length="157" mass="17255">MLQAFARLFLIVVLVIGPSVTALAQDEPQQLRQEELTVRSGDTEHRFLVEIAATDRERSRGLMFREEMAADHGMLFIFDSEGERYFWMKNTPLPLDIIYIGANGAIVSIAANTVPFSEKVVPSGDPAKYVLELNAGTAAKLGLDVGNEVSSPSMIIE</sequence>
<dbReference type="STRING" id="311410.LA5095_03985"/>
<keyword evidence="3" id="KW-1185">Reference proteome</keyword>
<reference evidence="3" key="1">
    <citation type="submission" date="2015-07" db="EMBL/GenBank/DDBJ databases">
        <authorList>
            <person name="Rodrigo-Torres Lidia"/>
            <person name="Arahal R.David."/>
        </authorList>
    </citation>
    <scope>NUCLEOTIDE SEQUENCE [LARGE SCALE GENOMIC DNA]</scope>
    <source>
        <strain evidence="3">CECT 5096</strain>
    </source>
</reference>
<dbReference type="InterPro" id="IPR038695">
    <property type="entry name" value="Saro_0823-like_sf"/>
</dbReference>
<accession>A0A0M7AVT3</accession>
<gene>
    <name evidence="2" type="ORF">LA5096_06312</name>
</gene>
<dbReference type="PANTHER" id="PTHR37953:SF1">
    <property type="entry name" value="UPF0127 PROTEIN MJ1496"/>
    <property type="match status" value="1"/>
</dbReference>
<dbReference type="AlphaFoldDB" id="A0A0M7AVT3"/>
<evidence type="ECO:0000313" key="2">
    <source>
        <dbReference type="EMBL" id="CTQ79659.1"/>
    </source>
</evidence>
<evidence type="ECO:0000256" key="1">
    <source>
        <dbReference type="SAM" id="SignalP"/>
    </source>
</evidence>
<dbReference type="Gene3D" id="2.60.120.1140">
    <property type="entry name" value="Protein of unknown function DUF192"/>
    <property type="match status" value="1"/>
</dbReference>
<feature type="chain" id="PRO_5009788126" description="DUF192 domain-containing protein" evidence="1">
    <location>
        <begin position="25"/>
        <end position="157"/>
    </location>
</feature>
<dbReference type="InterPro" id="IPR003795">
    <property type="entry name" value="DUF192"/>
</dbReference>
<dbReference type="EMBL" id="CXWC01000021">
    <property type="protein sequence ID" value="CTQ79659.1"/>
    <property type="molecule type" value="Genomic_DNA"/>
</dbReference>